<dbReference type="InterPro" id="IPR036388">
    <property type="entry name" value="WH-like_DNA-bd_sf"/>
</dbReference>
<accession>A0A7I8DKC8</accession>
<dbReference type="RefSeq" id="WP_185259142.1">
    <property type="nucleotide sequence ID" value="NZ_AP023368.1"/>
</dbReference>
<dbReference type="InterPro" id="IPR000847">
    <property type="entry name" value="LysR_HTH_N"/>
</dbReference>
<sequence length="296" mass="33221">MELHYLKIFHTIAKYLSFKKASEVLCVSQPALSIQIKKLESGTGLKLFNKIGNRIVLSEDGEMLYRYTQKIFAVVEELENHIQNLGNEIAGTINLGASNTPGVYILPKVIGEMKKRYPKVSVNLHVADTSEIANLIENGTLDVAVNGGNGNYNNNIYAQKLFQDRLVIVASPDNPLAAKNSIEIQELSDITFVVHSITSQLYTYYKKFIEEYGLTENIGMHFGSIDAIKYAIYADLGVSILPFYAVKSEIEKGMLTELHVDCDKLEYPYSLIYNKNKHLSVTTGKFIEIIKEVILN</sequence>
<dbReference type="Gene3D" id="1.10.10.10">
    <property type="entry name" value="Winged helix-like DNA-binding domain superfamily/Winged helix DNA-binding domain"/>
    <property type="match status" value="1"/>
</dbReference>
<proteinExistence type="inferred from homology"/>
<keyword evidence="7" id="KW-1185">Reference proteome</keyword>
<dbReference type="AlphaFoldDB" id="A0A7I8DKC8"/>
<dbReference type="InterPro" id="IPR005119">
    <property type="entry name" value="LysR_subst-bd"/>
</dbReference>
<reference evidence="6 7" key="1">
    <citation type="submission" date="2020-08" db="EMBL/GenBank/DDBJ databases">
        <title>Draft genome sequencing of an Anaerocolumna strain isolated from anoxic soil subjected to BSD treatment.</title>
        <authorList>
            <person name="Uek A."/>
            <person name="Tonouchi A."/>
        </authorList>
    </citation>
    <scope>NUCLEOTIDE SEQUENCE [LARGE SCALE GENOMIC DNA]</scope>
    <source>
        <strain evidence="6 7">CTTW</strain>
    </source>
</reference>
<evidence type="ECO:0000259" key="5">
    <source>
        <dbReference type="PROSITE" id="PS50931"/>
    </source>
</evidence>
<reference evidence="6 7" key="2">
    <citation type="submission" date="2020-08" db="EMBL/GenBank/DDBJ databases">
        <authorList>
            <person name="Ueki A."/>
            <person name="Tonouchi A."/>
        </authorList>
    </citation>
    <scope>NUCLEOTIDE SEQUENCE [LARGE SCALE GENOMIC DNA]</scope>
    <source>
        <strain evidence="6 7">CTTW</strain>
    </source>
</reference>
<dbReference type="Pfam" id="PF03466">
    <property type="entry name" value="LysR_substrate"/>
    <property type="match status" value="1"/>
</dbReference>
<evidence type="ECO:0000256" key="3">
    <source>
        <dbReference type="ARBA" id="ARBA00023125"/>
    </source>
</evidence>
<dbReference type="InterPro" id="IPR036390">
    <property type="entry name" value="WH_DNA-bd_sf"/>
</dbReference>
<dbReference type="GO" id="GO:0003700">
    <property type="term" value="F:DNA-binding transcription factor activity"/>
    <property type="evidence" value="ECO:0007669"/>
    <property type="project" value="InterPro"/>
</dbReference>
<dbReference type="KEGG" id="acht:bsdcttw_18800"/>
<dbReference type="PANTHER" id="PTHR30126:SF64">
    <property type="entry name" value="HTH-TYPE TRANSCRIPTIONAL REGULATOR CITR"/>
    <property type="match status" value="1"/>
</dbReference>
<keyword evidence="2" id="KW-0805">Transcription regulation</keyword>
<dbReference type="Gene3D" id="3.40.190.290">
    <property type="match status" value="1"/>
</dbReference>
<dbReference type="PRINTS" id="PR00039">
    <property type="entry name" value="HTHLYSR"/>
</dbReference>
<feature type="domain" description="HTH lysR-type" evidence="5">
    <location>
        <begin position="1"/>
        <end position="58"/>
    </location>
</feature>
<evidence type="ECO:0000313" key="6">
    <source>
        <dbReference type="EMBL" id="BCJ98839.1"/>
    </source>
</evidence>
<keyword evidence="3" id="KW-0238">DNA-binding</keyword>
<evidence type="ECO:0000256" key="1">
    <source>
        <dbReference type="ARBA" id="ARBA00009437"/>
    </source>
</evidence>
<comment type="similarity">
    <text evidence="1">Belongs to the LysR transcriptional regulatory family.</text>
</comment>
<dbReference type="PANTHER" id="PTHR30126">
    <property type="entry name" value="HTH-TYPE TRANSCRIPTIONAL REGULATOR"/>
    <property type="match status" value="1"/>
</dbReference>
<dbReference type="EMBL" id="AP023368">
    <property type="protein sequence ID" value="BCJ98839.1"/>
    <property type="molecule type" value="Genomic_DNA"/>
</dbReference>
<dbReference type="SUPFAM" id="SSF46785">
    <property type="entry name" value="Winged helix' DNA-binding domain"/>
    <property type="match status" value="1"/>
</dbReference>
<dbReference type="Proteomes" id="UP000515703">
    <property type="component" value="Chromosome"/>
</dbReference>
<protein>
    <submittedName>
        <fullName evidence="6">LysR family transcriptional regulator</fullName>
    </submittedName>
</protein>
<evidence type="ECO:0000256" key="4">
    <source>
        <dbReference type="ARBA" id="ARBA00023163"/>
    </source>
</evidence>
<dbReference type="PROSITE" id="PS50931">
    <property type="entry name" value="HTH_LYSR"/>
    <property type="match status" value="1"/>
</dbReference>
<organism evidence="6 7">
    <name type="scientific">Anaerocolumna chitinilytica</name>
    <dbReference type="NCBI Taxonomy" id="1727145"/>
    <lineage>
        <taxon>Bacteria</taxon>
        <taxon>Bacillati</taxon>
        <taxon>Bacillota</taxon>
        <taxon>Clostridia</taxon>
        <taxon>Lachnospirales</taxon>
        <taxon>Lachnospiraceae</taxon>
        <taxon>Anaerocolumna</taxon>
    </lineage>
</organism>
<evidence type="ECO:0000313" key="7">
    <source>
        <dbReference type="Proteomes" id="UP000515703"/>
    </source>
</evidence>
<dbReference type="GO" id="GO:0000976">
    <property type="term" value="F:transcription cis-regulatory region binding"/>
    <property type="evidence" value="ECO:0007669"/>
    <property type="project" value="TreeGrafter"/>
</dbReference>
<gene>
    <name evidence="6" type="ORF">bsdcttw_18800</name>
</gene>
<dbReference type="SUPFAM" id="SSF53850">
    <property type="entry name" value="Periplasmic binding protein-like II"/>
    <property type="match status" value="1"/>
</dbReference>
<dbReference type="Pfam" id="PF00126">
    <property type="entry name" value="HTH_1"/>
    <property type="match status" value="1"/>
</dbReference>
<keyword evidence="4" id="KW-0804">Transcription</keyword>
<evidence type="ECO:0000256" key="2">
    <source>
        <dbReference type="ARBA" id="ARBA00023015"/>
    </source>
</evidence>
<name>A0A7I8DKC8_9FIRM</name>